<protein>
    <submittedName>
        <fullName evidence="5">Tetratricopeptide repeat protein</fullName>
    </submittedName>
</protein>
<feature type="repeat" description="TPR" evidence="3">
    <location>
        <begin position="591"/>
        <end position="624"/>
    </location>
</feature>
<dbReference type="SUPFAM" id="SSF48452">
    <property type="entry name" value="TPR-like"/>
    <property type="match status" value="1"/>
</dbReference>
<dbReference type="InterPro" id="IPR011990">
    <property type="entry name" value="TPR-like_helical_dom_sf"/>
</dbReference>
<feature type="repeat" description="TPR" evidence="3">
    <location>
        <begin position="523"/>
        <end position="556"/>
    </location>
</feature>
<evidence type="ECO:0000313" key="5">
    <source>
        <dbReference type="EMBL" id="NJP46766.1"/>
    </source>
</evidence>
<dbReference type="InterPro" id="IPR050498">
    <property type="entry name" value="Ycf3"/>
</dbReference>
<proteinExistence type="predicted"/>
<dbReference type="Pfam" id="PF13181">
    <property type="entry name" value="TPR_8"/>
    <property type="match status" value="1"/>
</dbReference>
<dbReference type="SMART" id="SM00028">
    <property type="entry name" value="TPR"/>
    <property type="match status" value="7"/>
</dbReference>
<feature type="repeat" description="TPR" evidence="3">
    <location>
        <begin position="489"/>
        <end position="522"/>
    </location>
</feature>
<evidence type="ECO:0000256" key="2">
    <source>
        <dbReference type="ARBA" id="ARBA00022803"/>
    </source>
</evidence>
<keyword evidence="2 3" id="KW-0802">TPR repeat</keyword>
<dbReference type="InterPro" id="IPR019734">
    <property type="entry name" value="TPR_rpt"/>
</dbReference>
<keyword evidence="1" id="KW-0677">Repeat</keyword>
<dbReference type="Pfam" id="PF13432">
    <property type="entry name" value="TPR_16"/>
    <property type="match status" value="1"/>
</dbReference>
<dbReference type="Pfam" id="PF14559">
    <property type="entry name" value="TPR_19"/>
    <property type="match status" value="1"/>
</dbReference>
<feature type="region of interest" description="Disordered" evidence="4">
    <location>
        <begin position="189"/>
        <end position="209"/>
    </location>
</feature>
<organism evidence="5 6">
    <name type="scientific">Actinacidiphila epipremni</name>
    <dbReference type="NCBI Taxonomy" id="2053013"/>
    <lineage>
        <taxon>Bacteria</taxon>
        <taxon>Bacillati</taxon>
        <taxon>Actinomycetota</taxon>
        <taxon>Actinomycetes</taxon>
        <taxon>Kitasatosporales</taxon>
        <taxon>Streptomycetaceae</taxon>
        <taxon>Actinacidiphila</taxon>
    </lineage>
</organism>
<dbReference type="EMBL" id="JAATEJ010000024">
    <property type="protein sequence ID" value="NJP46766.1"/>
    <property type="molecule type" value="Genomic_DNA"/>
</dbReference>
<feature type="repeat" description="TPR" evidence="3">
    <location>
        <begin position="659"/>
        <end position="692"/>
    </location>
</feature>
<evidence type="ECO:0000256" key="4">
    <source>
        <dbReference type="SAM" id="MobiDB-lite"/>
    </source>
</evidence>
<evidence type="ECO:0000313" key="6">
    <source>
        <dbReference type="Proteomes" id="UP000734511"/>
    </source>
</evidence>
<comment type="caution">
    <text evidence="5">The sequence shown here is derived from an EMBL/GenBank/DDBJ whole genome shotgun (WGS) entry which is preliminary data.</text>
</comment>
<dbReference type="PROSITE" id="PS50005">
    <property type="entry name" value="TPR"/>
    <property type="match status" value="5"/>
</dbReference>
<dbReference type="PANTHER" id="PTHR44858">
    <property type="entry name" value="TETRATRICOPEPTIDE REPEAT PROTEIN 6"/>
    <property type="match status" value="1"/>
</dbReference>
<accession>A0ABX0ZW26</accession>
<evidence type="ECO:0000256" key="1">
    <source>
        <dbReference type="ARBA" id="ARBA00022737"/>
    </source>
</evidence>
<dbReference type="Gene3D" id="1.25.40.10">
    <property type="entry name" value="Tetratricopeptide repeat domain"/>
    <property type="match status" value="2"/>
</dbReference>
<feature type="repeat" description="TPR" evidence="3">
    <location>
        <begin position="455"/>
        <end position="488"/>
    </location>
</feature>
<reference evidence="5 6" key="1">
    <citation type="submission" date="2020-03" db="EMBL/GenBank/DDBJ databases">
        <title>WGS of actinomycetes isolated from Thailand.</title>
        <authorList>
            <person name="Thawai C."/>
        </authorList>
    </citation>
    <scope>NUCLEOTIDE SEQUENCE [LARGE SCALE GENOMIC DNA]</scope>
    <source>
        <strain evidence="5 6">PRB2-1</strain>
    </source>
</reference>
<dbReference type="PANTHER" id="PTHR44858:SF1">
    <property type="entry name" value="UDP-N-ACETYLGLUCOSAMINE--PEPTIDE N-ACETYLGLUCOSAMINYLTRANSFERASE SPINDLY-RELATED"/>
    <property type="match status" value="1"/>
</dbReference>
<gene>
    <name evidence="5" type="ORF">HCN08_25670</name>
</gene>
<evidence type="ECO:0000256" key="3">
    <source>
        <dbReference type="PROSITE-ProRule" id="PRU00339"/>
    </source>
</evidence>
<dbReference type="Proteomes" id="UP000734511">
    <property type="component" value="Unassembled WGS sequence"/>
</dbReference>
<name>A0ABX0ZW26_9ACTN</name>
<keyword evidence="6" id="KW-1185">Reference proteome</keyword>
<dbReference type="Pfam" id="PF13414">
    <property type="entry name" value="TPR_11"/>
    <property type="match status" value="1"/>
</dbReference>
<sequence length="709" mass="77370">MAAHRRIVGAGWAGRIAACGAGEGGAALVARCHQRLRGPYTGVDTVLSAVLPRARQAYPELVERHRVELLYGMPELEELIGAAPATLASQSPFKQRTRFFGSGMIRCMSQGVVTFLLEYARRAREAGEPMPELVFDEVHEAEATTREFLALLVRRADPALLRVTVAGAAEERDDELAAVLAAHARTVQAGEGGEAADGTEGVDGAEGAHPDRTADALVAAYVRADGTADDPAEVAAYQAALRDRPELVRRLHDERAAELEPGAGPRTVVGAVAYHRERGGDPGGAGRATLLEALVFCVNTGFSAAVVDLGRRGRALTDPVEDWRDYWEFTQQAASACIPIGLLDESLALYEDLLQRYTEPKVHMMTSYAVAMLHTRFFRPRDHDLALRWQNNAVAIAGVLPDAEERRTFSVFHRNGLALVEMHRGNFDRSLRLIEDGIAWLDSELDASEWQLHRSQLLYNRARLLAAMGRTDEAFADYSTLVDLDPYYTDYLSERARISRDRGDLDAALADYDRAVELAPPFPELFYNRGTARADADDVEGALADFGYVLEMEPDDLDTLLARAELLVELGELDEAERGVTAGLELRKDEPRLLCMQGTIQLQRGSLSAALTHLDAALALDPRYPAALINRAVTHYRQERPAAAVADLTAALGLVGEDPDLLLNRGIAYAAQGVTELALADFDRALELPGADLDELHRHREMCLLGAGG</sequence>
<dbReference type="RefSeq" id="WP_167985619.1">
    <property type="nucleotide sequence ID" value="NZ_JAATEJ010000024.1"/>
</dbReference>